<dbReference type="Pfam" id="PF13464">
    <property type="entry name" value="RodZ_C"/>
    <property type="match status" value="1"/>
</dbReference>
<gene>
    <name evidence="4" type="ORF">MOHU_02370</name>
</gene>
<dbReference type="InterPro" id="IPR050400">
    <property type="entry name" value="Bact_Cytoskel_RodZ"/>
</dbReference>
<evidence type="ECO:0000313" key="5">
    <source>
        <dbReference type="Proteomes" id="UP000238415"/>
    </source>
</evidence>
<dbReference type="SMART" id="SM00530">
    <property type="entry name" value="HTH_XRE"/>
    <property type="match status" value="1"/>
</dbReference>
<reference evidence="4 5" key="1">
    <citation type="submission" date="2018-03" db="EMBL/GenBank/DDBJ databases">
        <title>Genome sequence of Moorella humiferrea DSM 23265.</title>
        <authorList>
            <person name="Poehlein A."/>
            <person name="Daniel R."/>
        </authorList>
    </citation>
    <scope>NUCLEOTIDE SEQUENCE [LARGE SCALE GENOMIC DNA]</scope>
    <source>
        <strain evidence="4 5">DSM 23265</strain>
    </source>
</reference>
<feature type="transmembrane region" description="Helical" evidence="2">
    <location>
        <begin position="129"/>
        <end position="150"/>
    </location>
</feature>
<dbReference type="Proteomes" id="UP000238415">
    <property type="component" value="Unassembled WGS sequence"/>
</dbReference>
<feature type="compositionally biased region" description="Pro residues" evidence="1">
    <location>
        <begin position="169"/>
        <end position="187"/>
    </location>
</feature>
<proteinExistence type="predicted"/>
<dbReference type="SUPFAM" id="SSF47413">
    <property type="entry name" value="lambda repressor-like DNA-binding domains"/>
    <property type="match status" value="1"/>
</dbReference>
<dbReference type="PANTHER" id="PTHR34475:SF1">
    <property type="entry name" value="CYTOSKELETON PROTEIN RODZ"/>
    <property type="match status" value="1"/>
</dbReference>
<feature type="region of interest" description="Disordered" evidence="1">
    <location>
        <begin position="158"/>
        <end position="187"/>
    </location>
</feature>
<name>A0A2T0AXE0_9FIRM</name>
<evidence type="ECO:0000256" key="1">
    <source>
        <dbReference type="SAM" id="MobiDB-lite"/>
    </source>
</evidence>
<keyword evidence="2" id="KW-0812">Transmembrane</keyword>
<keyword evidence="5" id="KW-1185">Reference proteome</keyword>
<dbReference type="InterPro" id="IPR010982">
    <property type="entry name" value="Lambda_DNA-bd_dom_sf"/>
</dbReference>
<dbReference type="RefSeq" id="WP_170066120.1">
    <property type="nucleotide sequence ID" value="NZ_CP136419.1"/>
</dbReference>
<dbReference type="EMBL" id="PVXM01000004">
    <property type="protein sequence ID" value="PRR75473.1"/>
    <property type="molecule type" value="Genomic_DNA"/>
</dbReference>
<sequence length="280" mass="30267">MATRKDDTGEDFPVAVSKNFIHGGEAVEKVGDLLHSAREAKGISLREAEEATKIRLRYLEALEKGDYALLPGRVYALGFLRSYARYLGLDVQAVVEQFKREYPAAEDNGPGSEGRLPAEGPKRGNPKKYWLVAAAVIVALWCINMLYNYLRPSLEQLSPPTQPQVTVPEPGPSSPQPPQSVVPPVSSPPRFQGVEVTIKSNGNCWVGATVDGKDDFSGILKAGESRVLQGKEKIVVTLGSAGAVEVTVNGLLQPSLGRVGEVVTFEADKDSTQAKVTRKR</sequence>
<dbReference type="AlphaFoldDB" id="A0A2T0AXE0"/>
<dbReference type="InterPro" id="IPR025194">
    <property type="entry name" value="RodZ-like_C"/>
</dbReference>
<organism evidence="4 5">
    <name type="scientific">Neomoorella humiferrea</name>
    <dbReference type="NCBI Taxonomy" id="676965"/>
    <lineage>
        <taxon>Bacteria</taxon>
        <taxon>Bacillati</taxon>
        <taxon>Bacillota</taxon>
        <taxon>Clostridia</taxon>
        <taxon>Neomoorellales</taxon>
        <taxon>Neomoorellaceae</taxon>
        <taxon>Neomoorella</taxon>
    </lineage>
</organism>
<accession>A0A2T0AXE0</accession>
<keyword evidence="2" id="KW-0472">Membrane</keyword>
<protein>
    <submittedName>
        <fullName evidence="4">Cytoskeletal protein RodZ</fullName>
    </submittedName>
</protein>
<dbReference type="Gene3D" id="1.10.260.40">
    <property type="entry name" value="lambda repressor-like DNA-binding domains"/>
    <property type="match status" value="1"/>
</dbReference>
<dbReference type="PANTHER" id="PTHR34475">
    <property type="match status" value="1"/>
</dbReference>
<dbReference type="CDD" id="cd00093">
    <property type="entry name" value="HTH_XRE"/>
    <property type="match status" value="1"/>
</dbReference>
<feature type="domain" description="HTH cro/C1-type" evidence="3">
    <location>
        <begin position="33"/>
        <end position="94"/>
    </location>
</feature>
<dbReference type="Pfam" id="PF13413">
    <property type="entry name" value="HTH_25"/>
    <property type="match status" value="1"/>
</dbReference>
<evidence type="ECO:0000313" key="4">
    <source>
        <dbReference type="EMBL" id="PRR75473.1"/>
    </source>
</evidence>
<evidence type="ECO:0000256" key="2">
    <source>
        <dbReference type="SAM" id="Phobius"/>
    </source>
</evidence>
<comment type="caution">
    <text evidence="4">The sequence shown here is derived from an EMBL/GenBank/DDBJ whole genome shotgun (WGS) entry which is preliminary data.</text>
</comment>
<keyword evidence="2" id="KW-1133">Transmembrane helix</keyword>
<evidence type="ECO:0000259" key="3">
    <source>
        <dbReference type="SMART" id="SM00530"/>
    </source>
</evidence>
<dbReference type="GO" id="GO:0003677">
    <property type="term" value="F:DNA binding"/>
    <property type="evidence" value="ECO:0007669"/>
    <property type="project" value="InterPro"/>
</dbReference>
<dbReference type="InterPro" id="IPR001387">
    <property type="entry name" value="Cro/C1-type_HTH"/>
</dbReference>